<protein>
    <submittedName>
        <fullName evidence="1">Uncharacterized protein</fullName>
    </submittedName>
</protein>
<reference evidence="1" key="1">
    <citation type="journal article" date="2023" name="Mol. Ecol. Resour.">
        <title>Chromosome-level genome assembly of a triploid poplar Populus alba 'Berolinensis'.</title>
        <authorList>
            <person name="Chen S."/>
            <person name="Yu Y."/>
            <person name="Wang X."/>
            <person name="Wang S."/>
            <person name="Zhang T."/>
            <person name="Zhou Y."/>
            <person name="He R."/>
            <person name="Meng N."/>
            <person name="Wang Y."/>
            <person name="Liu W."/>
            <person name="Liu Z."/>
            <person name="Liu J."/>
            <person name="Guo Q."/>
            <person name="Huang H."/>
            <person name="Sederoff R.R."/>
            <person name="Wang G."/>
            <person name="Qu G."/>
            <person name="Chen S."/>
        </authorList>
    </citation>
    <scope>NUCLEOTIDE SEQUENCE</scope>
    <source>
        <strain evidence="1">SC-2020</strain>
    </source>
</reference>
<dbReference type="PANTHER" id="PTHR11229">
    <property type="entry name" value="50S RIBOSOMAL PROTEIN L3"/>
    <property type="match status" value="1"/>
</dbReference>
<dbReference type="AlphaFoldDB" id="A0AAD6QFB2"/>
<comment type="caution">
    <text evidence="1">The sequence shown here is derived from an EMBL/GenBank/DDBJ whole genome shotgun (WGS) entry which is preliminary data.</text>
</comment>
<sequence length="162" mass="18203">MSALSRGLISRLHRILSTNSRTPPTATTKFYLLRCCSADAQSMGPPRLRTINKAGSFKQKPEDALLPVGTCDWSFDILFLVNLLMSLESLWVKGGMKRHGLKRGPSSHGAILITSKHWFSTGQRDAPGKVFKGKKMPGRMGWKIRERLKMFLVLQNRSCKET</sequence>
<dbReference type="SUPFAM" id="SSF50447">
    <property type="entry name" value="Translation proteins"/>
    <property type="match status" value="1"/>
</dbReference>
<evidence type="ECO:0000313" key="2">
    <source>
        <dbReference type="Proteomes" id="UP001164929"/>
    </source>
</evidence>
<dbReference type="GO" id="GO:0006412">
    <property type="term" value="P:translation"/>
    <property type="evidence" value="ECO:0007669"/>
    <property type="project" value="InterPro"/>
</dbReference>
<dbReference type="InterPro" id="IPR009000">
    <property type="entry name" value="Transl_B-barrel_sf"/>
</dbReference>
<dbReference type="EMBL" id="JAQIZT010000008">
    <property type="protein sequence ID" value="KAJ6989303.1"/>
    <property type="molecule type" value="Genomic_DNA"/>
</dbReference>
<proteinExistence type="predicted"/>
<organism evidence="1 2">
    <name type="scientific">Populus alba x Populus x berolinensis</name>
    <dbReference type="NCBI Taxonomy" id="444605"/>
    <lineage>
        <taxon>Eukaryota</taxon>
        <taxon>Viridiplantae</taxon>
        <taxon>Streptophyta</taxon>
        <taxon>Embryophyta</taxon>
        <taxon>Tracheophyta</taxon>
        <taxon>Spermatophyta</taxon>
        <taxon>Magnoliopsida</taxon>
        <taxon>eudicotyledons</taxon>
        <taxon>Gunneridae</taxon>
        <taxon>Pentapetalae</taxon>
        <taxon>rosids</taxon>
        <taxon>fabids</taxon>
        <taxon>Malpighiales</taxon>
        <taxon>Salicaceae</taxon>
        <taxon>Saliceae</taxon>
        <taxon>Populus</taxon>
    </lineage>
</organism>
<dbReference type="Proteomes" id="UP001164929">
    <property type="component" value="Chromosome 8"/>
</dbReference>
<dbReference type="GO" id="GO:0003735">
    <property type="term" value="F:structural constituent of ribosome"/>
    <property type="evidence" value="ECO:0007669"/>
    <property type="project" value="InterPro"/>
</dbReference>
<dbReference type="PANTHER" id="PTHR11229:SF8">
    <property type="entry name" value="LARGE RIBOSOMAL SUBUNIT PROTEIN UL3M"/>
    <property type="match status" value="1"/>
</dbReference>
<gene>
    <name evidence="1" type="ORF">NC653_022013</name>
</gene>
<accession>A0AAD6QFB2</accession>
<evidence type="ECO:0000313" key="1">
    <source>
        <dbReference type="EMBL" id="KAJ6989303.1"/>
    </source>
</evidence>
<name>A0AAD6QFB2_9ROSI</name>
<keyword evidence="2" id="KW-1185">Reference proteome</keyword>
<dbReference type="GO" id="GO:0005762">
    <property type="term" value="C:mitochondrial large ribosomal subunit"/>
    <property type="evidence" value="ECO:0007669"/>
    <property type="project" value="TreeGrafter"/>
</dbReference>
<dbReference type="InterPro" id="IPR019927">
    <property type="entry name" value="Ribosomal_uL3_bac/org-type"/>
</dbReference>